<accession>A0ABS8KIB6</accession>
<dbReference type="Proteomes" id="UP001430614">
    <property type="component" value="Unassembled WGS sequence"/>
</dbReference>
<dbReference type="RefSeq" id="WP_230563319.1">
    <property type="nucleotide sequence ID" value="NZ_JAJITC010000012.1"/>
</dbReference>
<organism evidence="1 2">
    <name type="scientific">Paraburkholderia translucens</name>
    <dbReference type="NCBI Taxonomy" id="2886945"/>
    <lineage>
        <taxon>Bacteria</taxon>
        <taxon>Pseudomonadati</taxon>
        <taxon>Pseudomonadota</taxon>
        <taxon>Betaproteobacteria</taxon>
        <taxon>Burkholderiales</taxon>
        <taxon>Burkholderiaceae</taxon>
        <taxon>Paraburkholderia</taxon>
    </lineage>
</organism>
<reference evidence="1 2" key="1">
    <citation type="submission" date="2021-11" db="EMBL/GenBank/DDBJ databases">
        <authorList>
            <person name="Oh E.-T."/>
            <person name="Kim S.-B."/>
        </authorList>
    </citation>
    <scope>NUCLEOTIDE SEQUENCE [LARGE SCALE GENOMIC DNA]</scope>
    <source>
        <strain evidence="1 2">MMS20-SJTN17</strain>
    </source>
</reference>
<proteinExistence type="predicted"/>
<protein>
    <submittedName>
        <fullName evidence="1">Uncharacterized protein</fullName>
    </submittedName>
</protein>
<keyword evidence="2" id="KW-1185">Reference proteome</keyword>
<dbReference type="EMBL" id="JAJITC010000012">
    <property type="protein sequence ID" value="MCC8404506.1"/>
    <property type="molecule type" value="Genomic_DNA"/>
</dbReference>
<sequence length="78" mass="8753">MDTRRGGERLRIAFRLRSAEYDPQIETTAVVRNVPKGETPGEPTMHGLELDRLDAAQQMAMKCSCSIDWKKCSTGPMI</sequence>
<gene>
    <name evidence="1" type="ORF">LJ655_21920</name>
</gene>
<name>A0ABS8KIB6_9BURK</name>
<comment type="caution">
    <text evidence="1">The sequence shown here is derived from an EMBL/GenBank/DDBJ whole genome shotgun (WGS) entry which is preliminary data.</text>
</comment>
<evidence type="ECO:0000313" key="1">
    <source>
        <dbReference type="EMBL" id="MCC8404506.1"/>
    </source>
</evidence>
<evidence type="ECO:0000313" key="2">
    <source>
        <dbReference type="Proteomes" id="UP001430614"/>
    </source>
</evidence>